<dbReference type="InterPro" id="IPR007111">
    <property type="entry name" value="NACHT_NTPase"/>
</dbReference>
<protein>
    <recommendedName>
        <fullName evidence="2">NACHT domain-containing protein</fullName>
    </recommendedName>
</protein>
<dbReference type="AlphaFoldDB" id="A0A2I2L127"/>
<sequence>MGDRSETPGHRDFFICYAEDETGLTWAEWISWTLEGSGAADGAGGSGQTFSVWVRHWDSVSGDNIVERIQVGLRQADRVIVLLSRTFLDRTSPSITQAAWRTIWRQDPDSAARRVLPVRIDDCDPDGLLGELQTIDLVGLTEHEATSRLLAGINAAIRGRDKPATKPAFPGLTDDKPAPTITTGPPRSISGPRVRRGWADFAPVGLDVDDQRAGRPGRETPLSKIDQITRLRHPRAEVHLVSANGSMPAHLWVRERDDAGFDSERVVVACEEPISAEVVDRIAAQAAGSYQAGVGGVAGLRIIIVYFGDRAADEPLLRYANSRFVGLRSLVEYQGILDFRDYVARQTERLERDPLYPPALYIPQRLTRIDRSSSPTVDNALDEVVDWLSTDGPRFTLLLGDPGRGKTFLLHQLARLLPDRLPHLTPMLVELRDLDKSLSLDQLIASHLADASDVRFERNAFRYLLREGRIALLFDGYDELAVRVSYARAAEHLTTLLAAAEGNAKVVVTSRTQHFLTDQDVRTALGTRVEMITGNRLARLESFTRDQVHQFLARRYRAELTATAPAHGTDDPGSLDEPGRLDELAGQRADRRMTFLASIEDLSGLAAKHRIREVAYSP</sequence>
<gene>
    <name evidence="3" type="ORF">FRACA_770009</name>
</gene>
<dbReference type="SUPFAM" id="SSF52540">
    <property type="entry name" value="P-loop containing nucleoside triphosphate hydrolases"/>
    <property type="match status" value="1"/>
</dbReference>
<dbReference type="PROSITE" id="PS50837">
    <property type="entry name" value="NACHT"/>
    <property type="match status" value="1"/>
</dbReference>
<feature type="region of interest" description="Disordered" evidence="1">
    <location>
        <begin position="161"/>
        <end position="194"/>
    </location>
</feature>
<evidence type="ECO:0000256" key="1">
    <source>
        <dbReference type="SAM" id="MobiDB-lite"/>
    </source>
</evidence>
<dbReference type="RefSeq" id="WP_101835692.1">
    <property type="nucleotide sequence ID" value="NZ_FZMO01000544.1"/>
</dbReference>
<proteinExistence type="predicted"/>
<name>A0A2I2L127_9ACTN</name>
<dbReference type="GO" id="GO:0007165">
    <property type="term" value="P:signal transduction"/>
    <property type="evidence" value="ECO:0007669"/>
    <property type="project" value="InterPro"/>
</dbReference>
<dbReference type="InterPro" id="IPR035897">
    <property type="entry name" value="Toll_tir_struct_dom_sf"/>
</dbReference>
<dbReference type="InterPro" id="IPR000157">
    <property type="entry name" value="TIR_dom"/>
</dbReference>
<dbReference type="SUPFAM" id="SSF52200">
    <property type="entry name" value="Toll/Interleukin receptor TIR domain"/>
    <property type="match status" value="1"/>
</dbReference>
<dbReference type="InterPro" id="IPR027417">
    <property type="entry name" value="P-loop_NTPase"/>
</dbReference>
<dbReference type="InterPro" id="IPR054571">
    <property type="entry name" value="NA-iREase3_dom"/>
</dbReference>
<evidence type="ECO:0000313" key="4">
    <source>
        <dbReference type="Proteomes" id="UP000234331"/>
    </source>
</evidence>
<reference evidence="3 4" key="1">
    <citation type="submission" date="2017-06" db="EMBL/GenBank/DDBJ databases">
        <authorList>
            <person name="Kim H.J."/>
            <person name="Triplett B.A."/>
        </authorList>
    </citation>
    <scope>NUCLEOTIDE SEQUENCE [LARGE SCALE GENOMIC DNA]</scope>
    <source>
        <strain evidence="3">FRACA_ARgP5</strain>
    </source>
</reference>
<organism evidence="3 4">
    <name type="scientific">Frankia canadensis</name>
    <dbReference type="NCBI Taxonomy" id="1836972"/>
    <lineage>
        <taxon>Bacteria</taxon>
        <taxon>Bacillati</taxon>
        <taxon>Actinomycetota</taxon>
        <taxon>Actinomycetes</taxon>
        <taxon>Frankiales</taxon>
        <taxon>Frankiaceae</taxon>
        <taxon>Frankia</taxon>
    </lineage>
</organism>
<dbReference type="Proteomes" id="UP000234331">
    <property type="component" value="Unassembled WGS sequence"/>
</dbReference>
<dbReference type="Gene3D" id="3.40.50.10140">
    <property type="entry name" value="Toll/interleukin-1 receptor homology (TIR) domain"/>
    <property type="match status" value="1"/>
</dbReference>
<dbReference type="Gene3D" id="3.40.50.300">
    <property type="entry name" value="P-loop containing nucleotide triphosphate hydrolases"/>
    <property type="match status" value="1"/>
</dbReference>
<dbReference type="EMBL" id="FZMO01000544">
    <property type="protein sequence ID" value="SNQ51626.1"/>
    <property type="molecule type" value="Genomic_DNA"/>
</dbReference>
<keyword evidence="4" id="KW-1185">Reference proteome</keyword>
<dbReference type="Pfam" id="PF22739">
    <property type="entry name" value="NA-iREase3"/>
    <property type="match status" value="1"/>
</dbReference>
<dbReference type="Pfam" id="PF05729">
    <property type="entry name" value="NACHT"/>
    <property type="match status" value="1"/>
</dbReference>
<evidence type="ECO:0000313" key="3">
    <source>
        <dbReference type="EMBL" id="SNQ51626.1"/>
    </source>
</evidence>
<feature type="domain" description="NACHT" evidence="2">
    <location>
        <begin position="394"/>
        <end position="512"/>
    </location>
</feature>
<dbReference type="OrthoDB" id="4336591at2"/>
<evidence type="ECO:0000259" key="2">
    <source>
        <dbReference type="PROSITE" id="PS50837"/>
    </source>
</evidence>
<dbReference type="Pfam" id="PF13676">
    <property type="entry name" value="TIR_2"/>
    <property type="match status" value="1"/>
</dbReference>
<accession>A0A2I2L127</accession>